<dbReference type="GeneID" id="8230763"/>
<keyword evidence="3" id="KW-0234">DNA repair</keyword>
<dbReference type="GO" id="GO:0005634">
    <property type="term" value="C:nucleus"/>
    <property type="evidence" value="ECO:0007669"/>
    <property type="project" value="UniProtKB-SubCell"/>
</dbReference>
<dbReference type="GO" id="GO:0033186">
    <property type="term" value="C:CAF-1 complex"/>
    <property type="evidence" value="ECO:0007669"/>
    <property type="project" value="TreeGrafter"/>
</dbReference>
<evidence type="ECO:0000313" key="7">
    <source>
        <dbReference type="EMBL" id="EEB13490.1"/>
    </source>
</evidence>
<dbReference type="AlphaFoldDB" id="E0VJD4"/>
<evidence type="ECO:0000256" key="5">
    <source>
        <dbReference type="SAM" id="MobiDB-lite"/>
    </source>
</evidence>
<keyword evidence="2" id="KW-0227">DNA damage</keyword>
<dbReference type="PANTHER" id="PTHR15272">
    <property type="entry name" value="CHROMATIN ASSEMBLY FACTOR 1 SUBUNIT A CAF-1 SUBUNIT A"/>
    <property type="match status" value="1"/>
</dbReference>
<dbReference type="Pfam" id="PF12253">
    <property type="entry name" value="CAF1A_dimeriz"/>
    <property type="match status" value="1"/>
</dbReference>
<dbReference type="EMBL" id="AAZO01002821">
    <property type="status" value="NOT_ANNOTATED_CDS"/>
    <property type="molecule type" value="Genomic_DNA"/>
</dbReference>
<reference evidence="7" key="1">
    <citation type="submission" date="2007-04" db="EMBL/GenBank/DDBJ databases">
        <title>Annotation of Pediculus humanus corporis strain USDA.</title>
        <authorList>
            <person name="Kirkness E."/>
            <person name="Hannick L."/>
            <person name="Hass B."/>
            <person name="Bruggner R."/>
            <person name="Lawson D."/>
            <person name="Bidwell S."/>
            <person name="Joardar V."/>
            <person name="Caler E."/>
            <person name="Walenz B."/>
            <person name="Inman J."/>
            <person name="Schobel S."/>
            <person name="Galinsky K."/>
            <person name="Amedeo P."/>
            <person name="Strausberg R."/>
        </authorList>
    </citation>
    <scope>NUCLEOTIDE SEQUENCE</scope>
    <source>
        <strain evidence="7">USDA</strain>
    </source>
</reference>
<reference evidence="8" key="3">
    <citation type="submission" date="2020-05" db="UniProtKB">
        <authorList>
            <consortium name="EnsemblMetazoa"/>
        </authorList>
    </citation>
    <scope>IDENTIFICATION</scope>
    <source>
        <strain evidence="8">USDA</strain>
    </source>
</reference>
<evidence type="ECO:0000313" key="9">
    <source>
        <dbReference type="Proteomes" id="UP000009046"/>
    </source>
</evidence>
<dbReference type="GO" id="GO:0006334">
    <property type="term" value="P:nucleosome assembly"/>
    <property type="evidence" value="ECO:0007669"/>
    <property type="project" value="TreeGrafter"/>
</dbReference>
<proteinExistence type="predicted"/>
<feature type="compositionally biased region" description="Basic and acidic residues" evidence="5">
    <location>
        <begin position="60"/>
        <end position="78"/>
    </location>
</feature>
<feature type="compositionally biased region" description="Polar residues" evidence="5">
    <location>
        <begin position="79"/>
        <end position="92"/>
    </location>
</feature>
<reference evidence="7" key="2">
    <citation type="submission" date="2007-04" db="EMBL/GenBank/DDBJ databases">
        <title>The genome of the human body louse.</title>
        <authorList>
            <consortium name="The Human Body Louse Genome Consortium"/>
            <person name="Kirkness E."/>
            <person name="Walenz B."/>
            <person name="Hass B."/>
            <person name="Bruggner R."/>
            <person name="Strausberg R."/>
        </authorList>
    </citation>
    <scope>NUCLEOTIDE SEQUENCE</scope>
    <source>
        <strain evidence="7">USDA</strain>
    </source>
</reference>
<feature type="domain" description="Chromatin assembly factor 1 subunit A dimerization" evidence="6">
    <location>
        <begin position="294"/>
        <end position="363"/>
    </location>
</feature>
<keyword evidence="4" id="KW-0539">Nucleus</keyword>
<feature type="compositionally biased region" description="Low complexity" evidence="5">
    <location>
        <begin position="100"/>
        <end position="113"/>
    </location>
</feature>
<comment type="subcellular location">
    <subcellularLocation>
        <location evidence="1">Nucleus</location>
    </subcellularLocation>
</comment>
<dbReference type="EnsemblMetazoa" id="PHUM243340-RA">
    <property type="protein sequence ID" value="PHUM243340-PA"/>
    <property type="gene ID" value="PHUM243340"/>
</dbReference>
<feature type="region of interest" description="Disordered" evidence="5">
    <location>
        <begin position="56"/>
        <end position="126"/>
    </location>
</feature>
<evidence type="ECO:0000256" key="2">
    <source>
        <dbReference type="ARBA" id="ARBA00022763"/>
    </source>
</evidence>
<evidence type="ECO:0000256" key="3">
    <source>
        <dbReference type="ARBA" id="ARBA00023204"/>
    </source>
</evidence>
<dbReference type="InParanoid" id="E0VJD4"/>
<dbReference type="eggNOG" id="KOG4364">
    <property type="taxonomic scope" value="Eukaryota"/>
</dbReference>
<dbReference type="HOGENOM" id="CLU_456582_0_0_1"/>
<dbReference type="Proteomes" id="UP000009046">
    <property type="component" value="Unassembled WGS sequence"/>
</dbReference>
<dbReference type="EMBL" id="DS235222">
    <property type="protein sequence ID" value="EEB13490.1"/>
    <property type="molecule type" value="Genomic_DNA"/>
</dbReference>
<gene>
    <name evidence="8" type="primary">8230763</name>
    <name evidence="7" type="ORF">Phum_PHUM243340</name>
</gene>
<organism>
    <name type="scientific">Pediculus humanus subsp. corporis</name>
    <name type="common">Body louse</name>
    <dbReference type="NCBI Taxonomy" id="121224"/>
    <lineage>
        <taxon>Eukaryota</taxon>
        <taxon>Metazoa</taxon>
        <taxon>Ecdysozoa</taxon>
        <taxon>Arthropoda</taxon>
        <taxon>Hexapoda</taxon>
        <taxon>Insecta</taxon>
        <taxon>Pterygota</taxon>
        <taxon>Neoptera</taxon>
        <taxon>Paraneoptera</taxon>
        <taxon>Psocodea</taxon>
        <taxon>Troctomorpha</taxon>
        <taxon>Phthiraptera</taxon>
        <taxon>Anoplura</taxon>
        <taxon>Pediculidae</taxon>
        <taxon>Pediculus</taxon>
    </lineage>
</organism>
<evidence type="ECO:0000259" key="6">
    <source>
        <dbReference type="Pfam" id="PF12253"/>
    </source>
</evidence>
<evidence type="ECO:0000313" key="8">
    <source>
        <dbReference type="EnsemblMetazoa" id="PHUM243340-PA"/>
    </source>
</evidence>
<dbReference type="KEGG" id="phu:Phum_PHUM243340"/>
<protein>
    <recommendedName>
        <fullName evidence="6">Chromatin assembly factor 1 subunit A dimerization domain-containing protein</fullName>
    </recommendedName>
</protein>
<feature type="region of interest" description="Disordered" evidence="5">
    <location>
        <begin position="334"/>
        <end position="361"/>
    </location>
</feature>
<dbReference type="InterPro" id="IPR022043">
    <property type="entry name" value="CAF1A_DD"/>
</dbReference>
<dbReference type="CTD" id="8230763"/>
<sequence>METVNKHLPETASEENDFDIEIIHENVNKIEENKLLKLVDKNTKVKKAKIKTIKTKKRKFSDSDSSKKAKRKKEDRLTSDFNDSINENSIKSVNDDKINKNNSENLNNCNKLSSDAEVPNSLPNSEHEENLLKEKYKTISQKKLKVITNVCKETLCTLMKFELDLLQTMNSSLRILKEHNFLTNRFLTPDILIQLIELALQNQGEEEINLENKKMFDNIVSNLATSKMSYKNKTKILPSSSPNVNKSVLQDLQTSSIWNSNYNDLNQSLPDTQNESSKFDQGTSKSHFKNLKAKLLQFHDNRRPPYWGTWRKKSKFIKPRKPFGKDEIFNYDVDSDDEWEEEEEPGESLLDSDGEKEPEEDYEVDNDFFVPHGYLSDDENPEKENVPLKSKLNLLEEQLSSELKQKTRKMNPIVFGTFWMSKKLQTSSAERSLFEDLRLEEFQYVPWSPCPIKIENEINNAEDINDSPSQLKRKRSKAAFPKEEVPLLIKLVHGSPQNGSNLANKFLNSRQSDKTQSEKMSSLTKKCVINKIKELATRQISKDKKKMCWLVSKETQEKFGADVEPEIVEKKPQKCYIWKFIKKNEKTVALASQVPEKS</sequence>
<keyword evidence="9" id="KW-1185">Reference proteome</keyword>
<dbReference type="OrthoDB" id="79480at2759"/>
<name>E0VJD4_PEDHC</name>
<dbReference type="STRING" id="121224.E0VJD4"/>
<accession>E0VJD4</accession>
<dbReference type="RefSeq" id="XP_002426228.1">
    <property type="nucleotide sequence ID" value="XM_002426183.1"/>
</dbReference>
<dbReference type="PANTHER" id="PTHR15272:SF0">
    <property type="entry name" value="CHROMATIN ASSEMBLY FACTOR 1 SUBUNIT A"/>
    <property type="match status" value="1"/>
</dbReference>
<dbReference type="EMBL" id="AAZO01002820">
    <property type="status" value="NOT_ANNOTATED_CDS"/>
    <property type="molecule type" value="Genomic_DNA"/>
</dbReference>
<dbReference type="GO" id="GO:0006281">
    <property type="term" value="P:DNA repair"/>
    <property type="evidence" value="ECO:0007669"/>
    <property type="project" value="UniProtKB-KW"/>
</dbReference>
<dbReference type="VEuPathDB" id="VectorBase:PHUM243340"/>
<evidence type="ECO:0000256" key="1">
    <source>
        <dbReference type="ARBA" id="ARBA00004123"/>
    </source>
</evidence>
<evidence type="ECO:0000256" key="4">
    <source>
        <dbReference type="ARBA" id="ARBA00023242"/>
    </source>
</evidence>